<dbReference type="EMBL" id="LFRF01000005">
    <property type="protein sequence ID" value="KND92519.1"/>
    <property type="molecule type" value="Genomic_DNA"/>
</dbReference>
<feature type="domain" description="Aminoglycoside phosphotransferase" evidence="2">
    <location>
        <begin position="58"/>
        <end position="101"/>
    </location>
</feature>
<protein>
    <recommendedName>
        <fullName evidence="2">Aminoglycoside phosphotransferase domain-containing protein</fullName>
    </recommendedName>
</protein>
<evidence type="ECO:0000313" key="4">
    <source>
        <dbReference type="Proteomes" id="UP000036947"/>
    </source>
</evidence>
<dbReference type="Pfam" id="PF01636">
    <property type="entry name" value="APH"/>
    <property type="match status" value="1"/>
</dbReference>
<dbReference type="AlphaFoldDB" id="A0A0L0NES9"/>
<evidence type="ECO:0000256" key="1">
    <source>
        <dbReference type="SAM" id="SignalP"/>
    </source>
</evidence>
<keyword evidence="4" id="KW-1185">Reference proteome</keyword>
<name>A0A0L0NES9_TOLOC</name>
<proteinExistence type="predicted"/>
<comment type="caution">
    <text evidence="3">The sequence shown here is derived from an EMBL/GenBank/DDBJ whole genome shotgun (WGS) entry which is preliminary data.</text>
</comment>
<sequence>MALPNFWSLLGLVFLSKTLNPSRIELGCMMRLDMAFLRSLKENSGWGDPTTFLIRRKRVEALVPDTGNRGLAIRHGDLNAWNLLADRNGLSGVIDWDTARFVPLPTAIQHPLFLADIPGWLNDVPKGMTFQDDRAYLERAVQGRVDNMNSPDAKCIPVLLSSSFERQFFEMALRNRAINVEYTTRRMSGVDLDQSVIFEQCKEILSRNPLARENTGVAKLCSRFDFEI</sequence>
<dbReference type="Proteomes" id="UP000036947">
    <property type="component" value="Unassembled WGS sequence"/>
</dbReference>
<dbReference type="Gene3D" id="3.90.1200.10">
    <property type="match status" value="1"/>
</dbReference>
<feature type="chain" id="PRO_5005545036" description="Aminoglycoside phosphotransferase domain-containing protein" evidence="1">
    <location>
        <begin position="22"/>
        <end position="228"/>
    </location>
</feature>
<evidence type="ECO:0000259" key="2">
    <source>
        <dbReference type="Pfam" id="PF01636"/>
    </source>
</evidence>
<evidence type="ECO:0000313" key="3">
    <source>
        <dbReference type="EMBL" id="KND92519.1"/>
    </source>
</evidence>
<dbReference type="SUPFAM" id="SSF56112">
    <property type="entry name" value="Protein kinase-like (PK-like)"/>
    <property type="match status" value="1"/>
</dbReference>
<dbReference type="InterPro" id="IPR002575">
    <property type="entry name" value="Aminoglycoside_PTrfase"/>
</dbReference>
<dbReference type="InterPro" id="IPR011009">
    <property type="entry name" value="Kinase-like_dom_sf"/>
</dbReference>
<keyword evidence="1" id="KW-0732">Signal</keyword>
<dbReference type="OrthoDB" id="2906425at2759"/>
<reference evidence="3 4" key="1">
    <citation type="journal article" date="2015" name="BMC Genomics">
        <title>The genome of the truffle-parasite Tolypocladium ophioglossoides and the evolution of antifungal peptaibiotics.</title>
        <authorList>
            <person name="Quandt C.A."/>
            <person name="Bushley K.E."/>
            <person name="Spatafora J.W."/>
        </authorList>
    </citation>
    <scope>NUCLEOTIDE SEQUENCE [LARGE SCALE GENOMIC DNA]</scope>
    <source>
        <strain evidence="3 4">CBS 100239</strain>
    </source>
</reference>
<organism evidence="3 4">
    <name type="scientific">Tolypocladium ophioglossoides (strain CBS 100239)</name>
    <name type="common">Snaketongue truffleclub</name>
    <name type="synonym">Elaphocordyceps ophioglossoides</name>
    <dbReference type="NCBI Taxonomy" id="1163406"/>
    <lineage>
        <taxon>Eukaryota</taxon>
        <taxon>Fungi</taxon>
        <taxon>Dikarya</taxon>
        <taxon>Ascomycota</taxon>
        <taxon>Pezizomycotina</taxon>
        <taxon>Sordariomycetes</taxon>
        <taxon>Hypocreomycetidae</taxon>
        <taxon>Hypocreales</taxon>
        <taxon>Ophiocordycipitaceae</taxon>
        <taxon>Tolypocladium</taxon>
    </lineage>
</organism>
<accession>A0A0L0NES9</accession>
<feature type="signal peptide" evidence="1">
    <location>
        <begin position="1"/>
        <end position="21"/>
    </location>
</feature>
<gene>
    <name evidence="3" type="ORF">TOPH_02771</name>
</gene>